<feature type="region of interest" description="Disordered" evidence="1">
    <location>
        <begin position="168"/>
        <end position="200"/>
    </location>
</feature>
<dbReference type="Proteomes" id="UP000054481">
    <property type="component" value="Unassembled WGS sequence"/>
</dbReference>
<feature type="compositionally biased region" description="Basic and acidic residues" evidence="1">
    <location>
        <begin position="327"/>
        <end position="344"/>
    </location>
</feature>
<dbReference type="InterPro" id="IPR001005">
    <property type="entry name" value="SANT/Myb"/>
</dbReference>
<accession>A0A0F7ZFT5</accession>
<feature type="region of interest" description="Disordered" evidence="1">
    <location>
        <begin position="217"/>
        <end position="261"/>
    </location>
</feature>
<feature type="compositionally biased region" description="Basic residues" evidence="1">
    <location>
        <begin position="362"/>
        <end position="371"/>
    </location>
</feature>
<reference evidence="3 4" key="1">
    <citation type="journal article" date="2014" name="Genome Biol. Evol.">
        <title>Comparative genomics and transcriptomics analyses reveal divergent lifestyle features of nematode endoparasitic fungus Hirsutella minnesotensis.</title>
        <authorList>
            <person name="Lai Y."/>
            <person name="Liu K."/>
            <person name="Zhang X."/>
            <person name="Zhang X."/>
            <person name="Li K."/>
            <person name="Wang N."/>
            <person name="Shu C."/>
            <person name="Wu Y."/>
            <person name="Wang C."/>
            <person name="Bushley K.E."/>
            <person name="Xiang M."/>
            <person name="Liu X."/>
        </authorList>
    </citation>
    <scope>NUCLEOTIDE SEQUENCE [LARGE SCALE GENOMIC DNA]</scope>
    <source>
        <strain evidence="3 4">3608</strain>
    </source>
</reference>
<organism evidence="3 4">
    <name type="scientific">Hirsutella minnesotensis 3608</name>
    <dbReference type="NCBI Taxonomy" id="1043627"/>
    <lineage>
        <taxon>Eukaryota</taxon>
        <taxon>Fungi</taxon>
        <taxon>Dikarya</taxon>
        <taxon>Ascomycota</taxon>
        <taxon>Pezizomycotina</taxon>
        <taxon>Sordariomycetes</taxon>
        <taxon>Hypocreomycetidae</taxon>
        <taxon>Hypocreales</taxon>
        <taxon>Ophiocordycipitaceae</taxon>
        <taxon>Hirsutella</taxon>
    </lineage>
</organism>
<evidence type="ECO:0000313" key="3">
    <source>
        <dbReference type="EMBL" id="KJZ69701.1"/>
    </source>
</evidence>
<dbReference type="SMART" id="SM00717">
    <property type="entry name" value="SANT"/>
    <property type="match status" value="1"/>
</dbReference>
<evidence type="ECO:0000259" key="2">
    <source>
        <dbReference type="PROSITE" id="PS50090"/>
    </source>
</evidence>
<feature type="compositionally biased region" description="Pro residues" evidence="1">
    <location>
        <begin position="31"/>
        <end position="43"/>
    </location>
</feature>
<dbReference type="PROSITE" id="PS50090">
    <property type="entry name" value="MYB_LIKE"/>
    <property type="match status" value="1"/>
</dbReference>
<gene>
    <name evidence="3" type="ORF">HIM_10907</name>
</gene>
<feature type="region of interest" description="Disordered" evidence="1">
    <location>
        <begin position="16"/>
        <end position="55"/>
    </location>
</feature>
<feature type="region of interest" description="Disordered" evidence="1">
    <location>
        <begin position="276"/>
        <end position="402"/>
    </location>
</feature>
<evidence type="ECO:0000256" key="1">
    <source>
        <dbReference type="SAM" id="MobiDB-lite"/>
    </source>
</evidence>
<sequence>MASQVSLDYQVFWTPPPVARKADATTTAKKPPAPFLPPRPPSEFPHRPPTRPVDEVRLGSWAPRVEALEEPTYRSSDVALKLNDIGGQHSVNNALDASQTHDTLLSVAALADSVGEGQPGRTESIDPEERADTICFESKNGEESDTIHRPVSSIAQVSPKGCPAQFMTGEESPIPPPPCPSHFSPVPSSIPPDPITSQKSDALPNTAIALCRVDSTRSLSPVKSDSSTETRNARSPKQSRRVLEGSDDEPGGCESGSMAYQSPVCMPKTWRRVLRPRRPCGAADGEKEVAKDAGRVRRSSQRHDEGSDDHNDNGARSDNHYYYPSSTDKRRRDDDRATNNDDNVKQPLRKRRKVGQPSVSSKKLRRKRNHSRTSEGTDASSAARKHPILRGMSRPPHASMDGTHAGAVQAEFDEWELQNAFLKRTIVNGVATFQLQFDWDLCTIHGQTTRAMSCRANKPDEGVAAHAKRSNGTRGRFTQQEDKLLIRLKEDVQLSWLEIHQRFTDRFAGRSKEALQVRYCTKLKCR</sequence>
<keyword evidence="4" id="KW-1185">Reference proteome</keyword>
<dbReference type="EMBL" id="KQ030686">
    <property type="protein sequence ID" value="KJZ69701.1"/>
    <property type="molecule type" value="Genomic_DNA"/>
</dbReference>
<proteinExistence type="predicted"/>
<protein>
    <recommendedName>
        <fullName evidence="2">Myb-like domain-containing protein</fullName>
    </recommendedName>
</protein>
<evidence type="ECO:0000313" key="4">
    <source>
        <dbReference type="Proteomes" id="UP000054481"/>
    </source>
</evidence>
<feature type="domain" description="Myb-like" evidence="2">
    <location>
        <begin position="469"/>
        <end position="523"/>
    </location>
</feature>
<name>A0A0F7ZFT5_9HYPO</name>
<dbReference type="OrthoDB" id="4927382at2759"/>
<feature type="compositionally biased region" description="Basic and acidic residues" evidence="1">
    <location>
        <begin position="284"/>
        <end position="319"/>
    </location>
</feature>
<dbReference type="AlphaFoldDB" id="A0A0F7ZFT5"/>